<evidence type="ECO:0000313" key="2">
    <source>
        <dbReference type="EMBL" id="RUL87616.1"/>
    </source>
</evidence>
<dbReference type="Gene3D" id="3.10.180.10">
    <property type="entry name" value="2,3-Dihydroxybiphenyl 1,2-Dioxygenase, domain 1"/>
    <property type="match status" value="1"/>
</dbReference>
<reference evidence="2 3" key="2">
    <citation type="submission" date="2019-01" db="EMBL/GenBank/DDBJ databases">
        <title>Tautonia sociabilis, a novel thermotolerant planctomycete of Isosphaeraceae family, isolated from a 4000 m deep subterranean habitat.</title>
        <authorList>
            <person name="Kovaleva O.L."/>
            <person name="Elcheninov A.G."/>
            <person name="Van Heerden E."/>
            <person name="Toshchakov S.V."/>
            <person name="Novikov A."/>
            <person name="Bonch-Osmolovskaya E.A."/>
            <person name="Kublanov I.V."/>
        </authorList>
    </citation>
    <scope>NUCLEOTIDE SEQUENCE [LARGE SCALE GENOMIC DNA]</scope>
    <source>
        <strain evidence="2 3">GM2012</strain>
    </source>
</reference>
<dbReference type="SUPFAM" id="SSF54593">
    <property type="entry name" value="Glyoxalase/Bleomycin resistance protein/Dihydroxybiphenyl dioxygenase"/>
    <property type="match status" value="1"/>
</dbReference>
<comment type="caution">
    <text evidence="2">The sequence shown here is derived from an EMBL/GenBank/DDBJ whole genome shotgun (WGS) entry which is preliminary data.</text>
</comment>
<proteinExistence type="predicted"/>
<keyword evidence="3" id="KW-1185">Reference proteome</keyword>
<dbReference type="AlphaFoldDB" id="A0A432MKG0"/>
<dbReference type="EMBL" id="RYZH01000019">
    <property type="protein sequence ID" value="RUL87616.1"/>
    <property type="molecule type" value="Genomic_DNA"/>
</dbReference>
<reference evidence="2 3" key="1">
    <citation type="submission" date="2018-12" db="EMBL/GenBank/DDBJ databases">
        <authorList>
            <person name="Toschakov S.V."/>
        </authorList>
    </citation>
    <scope>NUCLEOTIDE SEQUENCE [LARGE SCALE GENOMIC DNA]</scope>
    <source>
        <strain evidence="2 3">GM2012</strain>
    </source>
</reference>
<dbReference type="PROSITE" id="PS51819">
    <property type="entry name" value="VOC"/>
    <property type="match status" value="1"/>
</dbReference>
<dbReference type="InterPro" id="IPR037523">
    <property type="entry name" value="VOC_core"/>
</dbReference>
<sequence length="127" mass="13937">MARIEHVALFAADPHALKEFYIDAFGLRLVLDNSKATPPGYFLADDAGVAVELIGRPEGIEAGDTRYMCHIAFLVDDVAASRAELEAKGVVFEQDTAVDNESMTTAFFRDPEGNRLQIIKRPKPLVS</sequence>
<dbReference type="CDD" id="cd06587">
    <property type="entry name" value="VOC"/>
    <property type="match status" value="1"/>
</dbReference>
<dbReference type="OrthoDB" id="9788468at2"/>
<feature type="domain" description="VOC" evidence="1">
    <location>
        <begin position="3"/>
        <end position="121"/>
    </location>
</feature>
<evidence type="ECO:0000313" key="3">
    <source>
        <dbReference type="Proteomes" id="UP000280296"/>
    </source>
</evidence>
<dbReference type="Pfam" id="PF00903">
    <property type="entry name" value="Glyoxalase"/>
    <property type="match status" value="1"/>
</dbReference>
<dbReference type="InterPro" id="IPR051332">
    <property type="entry name" value="Fosfomycin_Res_Enzymes"/>
</dbReference>
<dbReference type="RefSeq" id="WP_126725504.1">
    <property type="nucleotide sequence ID" value="NZ_RYZH01000019.1"/>
</dbReference>
<evidence type="ECO:0000259" key="1">
    <source>
        <dbReference type="PROSITE" id="PS51819"/>
    </source>
</evidence>
<dbReference type="InterPro" id="IPR004360">
    <property type="entry name" value="Glyas_Fos-R_dOase_dom"/>
</dbReference>
<gene>
    <name evidence="2" type="ORF">TsocGM_11440</name>
</gene>
<name>A0A432MKG0_9BACT</name>
<accession>A0A432MKG0</accession>
<dbReference type="PANTHER" id="PTHR36113">
    <property type="entry name" value="LYASE, PUTATIVE-RELATED-RELATED"/>
    <property type="match status" value="1"/>
</dbReference>
<organism evidence="2 3">
    <name type="scientific">Tautonia sociabilis</name>
    <dbReference type="NCBI Taxonomy" id="2080755"/>
    <lineage>
        <taxon>Bacteria</taxon>
        <taxon>Pseudomonadati</taxon>
        <taxon>Planctomycetota</taxon>
        <taxon>Planctomycetia</taxon>
        <taxon>Isosphaerales</taxon>
        <taxon>Isosphaeraceae</taxon>
        <taxon>Tautonia</taxon>
    </lineage>
</organism>
<protein>
    <submittedName>
        <fullName evidence="2">VOC family protein</fullName>
    </submittedName>
</protein>
<dbReference type="PANTHER" id="PTHR36113:SF3">
    <property type="entry name" value="SLL5075 PROTEIN"/>
    <property type="match status" value="1"/>
</dbReference>
<dbReference type="Proteomes" id="UP000280296">
    <property type="component" value="Unassembled WGS sequence"/>
</dbReference>
<dbReference type="InterPro" id="IPR029068">
    <property type="entry name" value="Glyas_Bleomycin-R_OHBP_Dase"/>
</dbReference>